<name>A0A1T4WAG6_9FIRM</name>
<dbReference type="Gene3D" id="3.30.1490.190">
    <property type="match status" value="1"/>
</dbReference>
<proteinExistence type="inferred from homology"/>
<evidence type="ECO:0000256" key="1">
    <source>
        <dbReference type="ARBA" id="ARBA00007957"/>
    </source>
</evidence>
<feature type="binding site" evidence="7">
    <location>
        <position position="115"/>
    </location>
    <ligand>
        <name>Zn(2+)</name>
        <dbReference type="ChEBI" id="CHEBI:29105"/>
    </ligand>
</feature>
<feature type="binding site" evidence="7">
    <location>
        <position position="118"/>
    </location>
    <ligand>
        <name>Zn(2+)</name>
        <dbReference type="ChEBI" id="CHEBI:29105"/>
    </ligand>
</feature>
<keyword evidence="3 7" id="KW-0862">Zinc</keyword>
<dbReference type="GeneID" id="93336794"/>
<dbReference type="InterPro" id="IPR036390">
    <property type="entry name" value="WH_DNA-bd_sf"/>
</dbReference>
<keyword evidence="7" id="KW-0479">Metal-binding</keyword>
<comment type="cofactor">
    <cofactor evidence="7">
        <name>Zn(2+)</name>
        <dbReference type="ChEBI" id="CHEBI:29105"/>
    </cofactor>
    <text evidence="7">Binds 1 zinc ion per subunit.</text>
</comment>
<organism evidence="8 9">
    <name type="scientific">Gemmiger formicilis</name>
    <dbReference type="NCBI Taxonomy" id="745368"/>
    <lineage>
        <taxon>Bacteria</taxon>
        <taxon>Bacillati</taxon>
        <taxon>Bacillota</taxon>
        <taxon>Clostridia</taxon>
        <taxon>Eubacteriales</taxon>
        <taxon>Gemmiger</taxon>
    </lineage>
</organism>
<feature type="binding site" evidence="7">
    <location>
        <position position="81"/>
    </location>
    <ligand>
        <name>Zn(2+)</name>
        <dbReference type="ChEBI" id="CHEBI:29105"/>
    </ligand>
</feature>
<dbReference type="GO" id="GO:0045892">
    <property type="term" value="P:negative regulation of DNA-templated transcription"/>
    <property type="evidence" value="ECO:0007669"/>
    <property type="project" value="TreeGrafter"/>
</dbReference>
<keyword evidence="9" id="KW-1185">Reference proteome</keyword>
<keyword evidence="2" id="KW-0678">Repressor</keyword>
<dbReference type="InterPro" id="IPR043135">
    <property type="entry name" value="Fur_C"/>
</dbReference>
<evidence type="ECO:0000256" key="7">
    <source>
        <dbReference type="PIRSR" id="PIRSR602481-1"/>
    </source>
</evidence>
<accession>A0A1T4WAG6</accession>
<dbReference type="RefSeq" id="WP_078783307.1">
    <property type="nucleotide sequence ID" value="NZ_CABIYV010000014.1"/>
</dbReference>
<dbReference type="EMBL" id="FUYF01000001">
    <property type="protein sequence ID" value="SKA74263.1"/>
    <property type="molecule type" value="Genomic_DNA"/>
</dbReference>
<evidence type="ECO:0000256" key="6">
    <source>
        <dbReference type="ARBA" id="ARBA00023163"/>
    </source>
</evidence>
<comment type="similarity">
    <text evidence="1">Belongs to the Fur family.</text>
</comment>
<reference evidence="8 9" key="1">
    <citation type="submission" date="2017-02" db="EMBL/GenBank/DDBJ databases">
        <authorList>
            <person name="Peterson S.W."/>
        </authorList>
    </citation>
    <scope>NUCLEOTIDE SEQUENCE [LARGE SCALE GENOMIC DNA]</scope>
    <source>
        <strain evidence="8 9">ATCC 27749</strain>
    </source>
</reference>
<keyword evidence="5" id="KW-0238">DNA-binding</keyword>
<feature type="binding site" evidence="7">
    <location>
        <position position="78"/>
    </location>
    <ligand>
        <name>Zn(2+)</name>
        <dbReference type="ChEBI" id="CHEBI:29105"/>
    </ligand>
</feature>
<evidence type="ECO:0000256" key="3">
    <source>
        <dbReference type="ARBA" id="ARBA00022833"/>
    </source>
</evidence>
<dbReference type="OrthoDB" id="8659436at2"/>
<evidence type="ECO:0000256" key="4">
    <source>
        <dbReference type="ARBA" id="ARBA00023015"/>
    </source>
</evidence>
<evidence type="ECO:0000256" key="5">
    <source>
        <dbReference type="ARBA" id="ARBA00023125"/>
    </source>
</evidence>
<dbReference type="Pfam" id="PF01475">
    <property type="entry name" value="FUR"/>
    <property type="match status" value="1"/>
</dbReference>
<keyword evidence="6" id="KW-0804">Transcription</keyword>
<dbReference type="GO" id="GO:1900376">
    <property type="term" value="P:regulation of secondary metabolite biosynthetic process"/>
    <property type="evidence" value="ECO:0007669"/>
    <property type="project" value="TreeGrafter"/>
</dbReference>
<gene>
    <name evidence="8" type="ORF">SAMN02745178_00297</name>
</gene>
<sequence length="124" mass="13865">MTRQRALILGIMREKCPEHLTADEIFSHARQAMPHIARGTVYRNLKLMELDGEIGHLEMPDGPDRYDANPTPHGHLLCDSCGDLADLPVVGLIRDIESAIGTEVRGYTLTIRYICPKCRAKNAQ</sequence>
<dbReference type="STRING" id="745368.SAMN02745178_00297"/>
<dbReference type="PANTHER" id="PTHR33202:SF7">
    <property type="entry name" value="FERRIC UPTAKE REGULATION PROTEIN"/>
    <property type="match status" value="1"/>
</dbReference>
<keyword evidence="4" id="KW-0805">Transcription regulation</keyword>
<dbReference type="SUPFAM" id="SSF46785">
    <property type="entry name" value="Winged helix' DNA-binding domain"/>
    <property type="match status" value="1"/>
</dbReference>
<dbReference type="InterPro" id="IPR002481">
    <property type="entry name" value="FUR"/>
</dbReference>
<dbReference type="AlphaFoldDB" id="A0A1T4WAG6"/>
<dbReference type="GO" id="GO:0003700">
    <property type="term" value="F:DNA-binding transcription factor activity"/>
    <property type="evidence" value="ECO:0007669"/>
    <property type="project" value="InterPro"/>
</dbReference>
<dbReference type="GO" id="GO:0000976">
    <property type="term" value="F:transcription cis-regulatory region binding"/>
    <property type="evidence" value="ECO:0007669"/>
    <property type="project" value="TreeGrafter"/>
</dbReference>
<dbReference type="InterPro" id="IPR036388">
    <property type="entry name" value="WH-like_DNA-bd_sf"/>
</dbReference>
<dbReference type="CDD" id="cd07153">
    <property type="entry name" value="Fur_like"/>
    <property type="match status" value="1"/>
</dbReference>
<evidence type="ECO:0000256" key="2">
    <source>
        <dbReference type="ARBA" id="ARBA00022491"/>
    </source>
</evidence>
<dbReference type="GO" id="GO:0008270">
    <property type="term" value="F:zinc ion binding"/>
    <property type="evidence" value="ECO:0007669"/>
    <property type="project" value="TreeGrafter"/>
</dbReference>
<evidence type="ECO:0000313" key="9">
    <source>
        <dbReference type="Proteomes" id="UP000190286"/>
    </source>
</evidence>
<protein>
    <submittedName>
        <fullName evidence="8">Fur family transcriptional regulator, ferric uptake regulator</fullName>
    </submittedName>
</protein>
<dbReference type="Gene3D" id="1.10.10.10">
    <property type="entry name" value="Winged helix-like DNA-binding domain superfamily/Winged helix DNA-binding domain"/>
    <property type="match status" value="1"/>
</dbReference>
<dbReference type="Proteomes" id="UP000190286">
    <property type="component" value="Unassembled WGS sequence"/>
</dbReference>
<dbReference type="PANTHER" id="PTHR33202">
    <property type="entry name" value="ZINC UPTAKE REGULATION PROTEIN"/>
    <property type="match status" value="1"/>
</dbReference>
<evidence type="ECO:0000313" key="8">
    <source>
        <dbReference type="EMBL" id="SKA74263.1"/>
    </source>
</evidence>